<dbReference type="AlphaFoldDB" id="A0A7C9F6W7"/>
<proteinExistence type="predicted"/>
<organism evidence="2">
    <name type="scientific">Opuntia streptacantha</name>
    <name type="common">Prickly pear cactus</name>
    <name type="synonym">Opuntia cardona</name>
    <dbReference type="NCBI Taxonomy" id="393608"/>
    <lineage>
        <taxon>Eukaryota</taxon>
        <taxon>Viridiplantae</taxon>
        <taxon>Streptophyta</taxon>
        <taxon>Embryophyta</taxon>
        <taxon>Tracheophyta</taxon>
        <taxon>Spermatophyta</taxon>
        <taxon>Magnoliopsida</taxon>
        <taxon>eudicotyledons</taxon>
        <taxon>Gunneridae</taxon>
        <taxon>Pentapetalae</taxon>
        <taxon>Caryophyllales</taxon>
        <taxon>Cactineae</taxon>
        <taxon>Cactaceae</taxon>
        <taxon>Opuntioideae</taxon>
        <taxon>Opuntia</taxon>
    </lineage>
</organism>
<name>A0A7C9F6W7_OPUST</name>
<protein>
    <submittedName>
        <fullName evidence="2">Uncharacterized protein</fullName>
    </submittedName>
</protein>
<evidence type="ECO:0000313" key="2">
    <source>
        <dbReference type="EMBL" id="MBA4677727.1"/>
    </source>
</evidence>
<accession>A0A7C9F6W7</accession>
<sequence>MMWRRGSWSLYSTCRATRPHGGPEFRPRWWPGQNGRTCKQPGRTPHTGPPLAGGSHRAGQVSPPSPGSRGTPATGSRGGSGGSTLAASTIATAGAGSSGGATSRRPPLGAKSGAG</sequence>
<reference evidence="2" key="1">
    <citation type="journal article" date="2013" name="J. Plant Res.">
        <title>Effect of fungi and light on seed germination of three Opuntia species from semiarid lands of central Mexico.</title>
        <authorList>
            <person name="Delgado-Sanchez P."/>
            <person name="Jimenez-Bremont J.F."/>
            <person name="Guerrero-Gonzalez Mde L."/>
            <person name="Flores J."/>
        </authorList>
    </citation>
    <scope>NUCLEOTIDE SEQUENCE</scope>
    <source>
        <tissue evidence="2">Cladode</tissue>
    </source>
</reference>
<dbReference type="EMBL" id="GISG01276415">
    <property type="protein sequence ID" value="MBA4677727.1"/>
    <property type="molecule type" value="Transcribed_RNA"/>
</dbReference>
<reference evidence="2" key="2">
    <citation type="submission" date="2020-07" db="EMBL/GenBank/DDBJ databases">
        <authorList>
            <person name="Vera ALvarez R."/>
            <person name="Arias-Moreno D.M."/>
            <person name="Jimenez-Jacinto V."/>
            <person name="Jimenez-Bremont J.F."/>
            <person name="Swaminathan K."/>
            <person name="Moose S.P."/>
            <person name="Guerrero-Gonzalez M.L."/>
            <person name="Marino-Ramirez L."/>
            <person name="Landsman D."/>
            <person name="Rodriguez-Kessler M."/>
            <person name="Delgado-Sanchez P."/>
        </authorList>
    </citation>
    <scope>NUCLEOTIDE SEQUENCE</scope>
    <source>
        <tissue evidence="2">Cladode</tissue>
    </source>
</reference>
<feature type="region of interest" description="Disordered" evidence="1">
    <location>
        <begin position="1"/>
        <end position="115"/>
    </location>
</feature>
<feature type="compositionally biased region" description="Low complexity" evidence="1">
    <location>
        <begin position="83"/>
        <end position="105"/>
    </location>
</feature>
<evidence type="ECO:0000256" key="1">
    <source>
        <dbReference type="SAM" id="MobiDB-lite"/>
    </source>
</evidence>